<comment type="caution">
    <text evidence="1">The sequence shown here is derived from an EMBL/GenBank/DDBJ whole genome shotgun (WGS) entry which is preliminary data.</text>
</comment>
<dbReference type="EMBL" id="MU250536">
    <property type="protein sequence ID" value="KAG7445660.1"/>
    <property type="molecule type" value="Genomic_DNA"/>
</dbReference>
<sequence length="195" mass="22381">MQCDVKRADDKAATPALPTVINLIKEHLQVRQSSSNRIHMLWLLYSPSLPKYSPIHLTIARLWTTKITISLGRAGSPTTPFFAAAYVLGHIQVVNVDHRNACSRWVIPLNTALPIFPPTIPCSSTVYSWINNFCAHSQLLPAWRHLESAEGVIFRLLPEREWVFLRRSIVQLFYSTYRDMICKDKSYKSRLALYN</sequence>
<accession>A0A9P7VS22</accession>
<evidence type="ECO:0000313" key="2">
    <source>
        <dbReference type="Proteomes" id="UP000812287"/>
    </source>
</evidence>
<reference evidence="1" key="1">
    <citation type="submission" date="2020-11" db="EMBL/GenBank/DDBJ databases">
        <title>Adaptations for nitrogen fixation in a non-lichenized fungal sporocarp promotes dispersal by wood-feeding termites.</title>
        <authorList>
            <consortium name="DOE Joint Genome Institute"/>
            <person name="Koch R.A."/>
            <person name="Yoon G."/>
            <person name="Arayal U."/>
            <person name="Lail K."/>
            <person name="Amirebrahimi M."/>
            <person name="Labutti K."/>
            <person name="Lipzen A."/>
            <person name="Riley R."/>
            <person name="Barry K."/>
            <person name="Henrissat B."/>
            <person name="Grigoriev I.V."/>
            <person name="Herr J.R."/>
            <person name="Aime M.C."/>
        </authorList>
    </citation>
    <scope>NUCLEOTIDE SEQUENCE</scope>
    <source>
        <strain evidence="1">MCA 3950</strain>
    </source>
</reference>
<name>A0A9P7VS22_9AGAR</name>
<organism evidence="1 2">
    <name type="scientific">Guyanagaster necrorhizus</name>
    <dbReference type="NCBI Taxonomy" id="856835"/>
    <lineage>
        <taxon>Eukaryota</taxon>
        <taxon>Fungi</taxon>
        <taxon>Dikarya</taxon>
        <taxon>Basidiomycota</taxon>
        <taxon>Agaricomycotina</taxon>
        <taxon>Agaricomycetes</taxon>
        <taxon>Agaricomycetidae</taxon>
        <taxon>Agaricales</taxon>
        <taxon>Marasmiineae</taxon>
        <taxon>Physalacriaceae</taxon>
        <taxon>Guyanagaster</taxon>
    </lineage>
</organism>
<evidence type="ECO:0000313" key="1">
    <source>
        <dbReference type="EMBL" id="KAG7445660.1"/>
    </source>
</evidence>
<protein>
    <submittedName>
        <fullName evidence="1">Uncharacterized protein</fullName>
    </submittedName>
</protein>
<proteinExistence type="predicted"/>
<dbReference type="GeneID" id="66099555"/>
<dbReference type="Proteomes" id="UP000812287">
    <property type="component" value="Unassembled WGS sequence"/>
</dbReference>
<dbReference type="AlphaFoldDB" id="A0A9P7VS22"/>
<gene>
    <name evidence="1" type="ORF">BT62DRAFT_1006692</name>
</gene>
<keyword evidence="2" id="KW-1185">Reference proteome</keyword>
<dbReference type="RefSeq" id="XP_043039160.1">
    <property type="nucleotide sequence ID" value="XM_043177268.1"/>
</dbReference>